<dbReference type="CDD" id="cd00751">
    <property type="entry name" value="thiolase"/>
    <property type="match status" value="1"/>
</dbReference>
<dbReference type="Gene3D" id="3.40.47.10">
    <property type="match status" value="2"/>
</dbReference>
<gene>
    <name evidence="7" type="ORF">ILUMI_20476</name>
</gene>
<feature type="domain" description="Thiolase N-terminal" evidence="5">
    <location>
        <begin position="20"/>
        <end position="282"/>
    </location>
</feature>
<dbReference type="PIRSF" id="PIRSF000429">
    <property type="entry name" value="Ac-CoA_Ac_transf"/>
    <property type="match status" value="1"/>
</dbReference>
<dbReference type="InterPro" id="IPR016039">
    <property type="entry name" value="Thiolase-like"/>
</dbReference>
<keyword evidence="2 4" id="KW-0808">Transferase</keyword>
<dbReference type="PANTHER" id="PTHR18919:SF107">
    <property type="entry name" value="ACETYL-COA ACETYLTRANSFERASE, CYTOSOLIC"/>
    <property type="match status" value="1"/>
</dbReference>
<evidence type="ECO:0000256" key="2">
    <source>
        <dbReference type="ARBA" id="ARBA00022679"/>
    </source>
</evidence>
<dbReference type="NCBIfam" id="TIGR01930">
    <property type="entry name" value="AcCoA-C-Actrans"/>
    <property type="match status" value="1"/>
</dbReference>
<dbReference type="PANTHER" id="PTHR18919">
    <property type="entry name" value="ACETYL-COA C-ACYLTRANSFERASE"/>
    <property type="match status" value="1"/>
</dbReference>
<evidence type="ECO:0000256" key="3">
    <source>
        <dbReference type="ARBA" id="ARBA00023315"/>
    </source>
</evidence>
<dbReference type="Pfam" id="PF02803">
    <property type="entry name" value="Thiolase_C"/>
    <property type="match status" value="1"/>
</dbReference>
<dbReference type="SUPFAM" id="SSF53901">
    <property type="entry name" value="Thiolase-like"/>
    <property type="match status" value="1"/>
</dbReference>
<evidence type="ECO:0000259" key="5">
    <source>
        <dbReference type="Pfam" id="PF00108"/>
    </source>
</evidence>
<dbReference type="InterPro" id="IPR002155">
    <property type="entry name" value="Thiolase"/>
</dbReference>
<organism evidence="7 8">
    <name type="scientific">Ignelater luminosus</name>
    <name type="common">Cucubano</name>
    <name type="synonym">Pyrophorus luminosus</name>
    <dbReference type="NCBI Taxonomy" id="2038154"/>
    <lineage>
        <taxon>Eukaryota</taxon>
        <taxon>Metazoa</taxon>
        <taxon>Ecdysozoa</taxon>
        <taxon>Arthropoda</taxon>
        <taxon>Hexapoda</taxon>
        <taxon>Insecta</taxon>
        <taxon>Pterygota</taxon>
        <taxon>Neoptera</taxon>
        <taxon>Endopterygota</taxon>
        <taxon>Coleoptera</taxon>
        <taxon>Polyphaga</taxon>
        <taxon>Elateriformia</taxon>
        <taxon>Elateroidea</taxon>
        <taxon>Elateridae</taxon>
        <taxon>Agrypninae</taxon>
        <taxon>Pyrophorini</taxon>
        <taxon>Ignelater</taxon>
    </lineage>
</organism>
<evidence type="ECO:0000256" key="1">
    <source>
        <dbReference type="ARBA" id="ARBA00010982"/>
    </source>
</evidence>
<sequence length="414" mass="45320">MDIIAGTKFNMLGVPCPDDVYIIGAYRTAVGSMNGQFKSYGAHKLGAGLIRGALSKLGITDDLIDKVYMGQVLKSENVENPAELLHKEADFPASVPSYILKHDCASSLKALIRGYKDIKCNVAQFVICGGQESSSQFPCNFKLYENSNEAYKKEIAIFDTPVKKGLVVGGLTEYPAEINHLKEGEQFSYVHKIDRVSQDEQSMESIERSLKALNDKVFEEQIIAFNNVTKDETIVSRVNESYRTISSCLPLLKVHPNYLTPTITSSNSAQYADGAAVLFVCSGRSSLAFLKQPIARIVGFVEVSVSLHDLGNGQITAIRKLFRALHWNTNTVDLYEIYEPYAAQTVAIMQALQINPFRVNVTGGTIAFGNPIGATGARMVVTLIHNLRRLGLTKGIVSMYTPAGLAIAMAIEAY</sequence>
<dbReference type="AlphaFoldDB" id="A0A8K0G4U4"/>
<dbReference type="GO" id="GO:0016747">
    <property type="term" value="F:acyltransferase activity, transferring groups other than amino-acyl groups"/>
    <property type="evidence" value="ECO:0007669"/>
    <property type="project" value="InterPro"/>
</dbReference>
<evidence type="ECO:0000256" key="4">
    <source>
        <dbReference type="RuleBase" id="RU003557"/>
    </source>
</evidence>
<evidence type="ECO:0008006" key="9">
    <source>
        <dbReference type="Google" id="ProtNLM"/>
    </source>
</evidence>
<dbReference type="InterPro" id="IPR020617">
    <property type="entry name" value="Thiolase_C"/>
</dbReference>
<dbReference type="Pfam" id="PF00108">
    <property type="entry name" value="Thiolase_N"/>
    <property type="match status" value="1"/>
</dbReference>
<name>A0A8K0G4U4_IGNLU</name>
<evidence type="ECO:0000259" key="6">
    <source>
        <dbReference type="Pfam" id="PF02803"/>
    </source>
</evidence>
<protein>
    <recommendedName>
        <fullName evidence="9">Acetyl-CoA acetyltransferase</fullName>
    </recommendedName>
</protein>
<dbReference type="OrthoDB" id="5404651at2759"/>
<comment type="caution">
    <text evidence="7">The sequence shown here is derived from an EMBL/GenBank/DDBJ whole genome shotgun (WGS) entry which is preliminary data.</text>
</comment>
<evidence type="ECO:0000313" key="8">
    <source>
        <dbReference type="Proteomes" id="UP000801492"/>
    </source>
</evidence>
<accession>A0A8K0G4U4</accession>
<reference evidence="7" key="1">
    <citation type="submission" date="2019-08" db="EMBL/GenBank/DDBJ databases">
        <title>The genome of the North American firefly Photinus pyralis.</title>
        <authorList>
            <consortium name="Photinus pyralis genome working group"/>
            <person name="Fallon T.R."/>
            <person name="Sander Lower S.E."/>
            <person name="Weng J.-K."/>
        </authorList>
    </citation>
    <scope>NUCLEOTIDE SEQUENCE</scope>
    <source>
        <strain evidence="7">TRF0915ILg1</strain>
        <tissue evidence="7">Whole body</tissue>
    </source>
</reference>
<comment type="similarity">
    <text evidence="1 4">Belongs to the thiolase-like superfamily. Thiolase family.</text>
</comment>
<evidence type="ECO:0000313" key="7">
    <source>
        <dbReference type="EMBL" id="KAF2885703.1"/>
    </source>
</evidence>
<keyword evidence="3 4" id="KW-0012">Acyltransferase</keyword>
<dbReference type="InterPro" id="IPR020616">
    <property type="entry name" value="Thiolase_N"/>
</dbReference>
<dbReference type="Proteomes" id="UP000801492">
    <property type="component" value="Unassembled WGS sequence"/>
</dbReference>
<dbReference type="EMBL" id="VTPC01089756">
    <property type="protein sequence ID" value="KAF2885703.1"/>
    <property type="molecule type" value="Genomic_DNA"/>
</dbReference>
<proteinExistence type="inferred from homology"/>
<feature type="domain" description="Thiolase C-terminal" evidence="6">
    <location>
        <begin position="292"/>
        <end position="412"/>
    </location>
</feature>
<keyword evidence="8" id="KW-1185">Reference proteome</keyword>